<evidence type="ECO:0000259" key="1">
    <source>
        <dbReference type="Pfam" id="PF20600"/>
    </source>
</evidence>
<dbReference type="Pfam" id="PF20600">
    <property type="entry name" value="ExoX-like_C"/>
    <property type="match status" value="1"/>
</dbReference>
<dbReference type="EMBL" id="MT142857">
    <property type="protein sequence ID" value="QJA89631.1"/>
    <property type="molecule type" value="Genomic_DNA"/>
</dbReference>
<dbReference type="AlphaFoldDB" id="A0A6M3KBI5"/>
<evidence type="ECO:0000313" key="3">
    <source>
        <dbReference type="EMBL" id="QJA89631.1"/>
    </source>
</evidence>
<dbReference type="InterPro" id="IPR046768">
    <property type="entry name" value="ExoX-like_C"/>
</dbReference>
<name>A0A6M3KBI5_9ZZZZ</name>
<gene>
    <name evidence="2" type="ORF">MM415A00968_0032</name>
    <name evidence="3" type="ORF">MM415B02524_0016</name>
</gene>
<reference evidence="2" key="1">
    <citation type="submission" date="2020-03" db="EMBL/GenBank/DDBJ databases">
        <title>The deep terrestrial virosphere.</title>
        <authorList>
            <person name="Holmfeldt K."/>
            <person name="Nilsson E."/>
            <person name="Simone D."/>
            <person name="Lopez-Fernandez M."/>
            <person name="Wu X."/>
            <person name="de Brujin I."/>
            <person name="Lundin D."/>
            <person name="Andersson A."/>
            <person name="Bertilsson S."/>
            <person name="Dopson M."/>
        </authorList>
    </citation>
    <scope>NUCLEOTIDE SEQUENCE</scope>
    <source>
        <strain evidence="2">MM415A00968</strain>
        <strain evidence="3">MM415B02524</strain>
    </source>
</reference>
<sequence>MEERKALKRIFPFGKHKGEYIGDVIMEDQKYLLWLIDEDWFEKNYPTLFEATTFILKNENLI</sequence>
<protein>
    <recommendedName>
        <fullName evidence="1">Exodeoxyribonuclease X-like C-terminal domain-containing protein</fullName>
    </recommendedName>
</protein>
<organism evidence="2">
    <name type="scientific">viral metagenome</name>
    <dbReference type="NCBI Taxonomy" id="1070528"/>
    <lineage>
        <taxon>unclassified sequences</taxon>
        <taxon>metagenomes</taxon>
        <taxon>organismal metagenomes</taxon>
    </lineage>
</organism>
<evidence type="ECO:0000313" key="2">
    <source>
        <dbReference type="EMBL" id="QJA78928.1"/>
    </source>
</evidence>
<proteinExistence type="predicted"/>
<accession>A0A6M3KBI5</accession>
<dbReference type="EMBL" id="MT142359">
    <property type="protein sequence ID" value="QJA78928.1"/>
    <property type="molecule type" value="Genomic_DNA"/>
</dbReference>
<feature type="domain" description="Exodeoxyribonuclease X-like C-terminal" evidence="1">
    <location>
        <begin position="11"/>
        <end position="37"/>
    </location>
</feature>